<organism evidence="2 3">
    <name type="scientific">Phanerochaete sordida</name>
    <dbReference type="NCBI Taxonomy" id="48140"/>
    <lineage>
        <taxon>Eukaryota</taxon>
        <taxon>Fungi</taxon>
        <taxon>Dikarya</taxon>
        <taxon>Basidiomycota</taxon>
        <taxon>Agaricomycotina</taxon>
        <taxon>Agaricomycetes</taxon>
        <taxon>Polyporales</taxon>
        <taxon>Phanerochaetaceae</taxon>
        <taxon>Phanerochaete</taxon>
    </lineage>
</organism>
<feature type="region of interest" description="Disordered" evidence="1">
    <location>
        <begin position="1"/>
        <end position="20"/>
    </location>
</feature>
<evidence type="ECO:0000313" key="3">
    <source>
        <dbReference type="Proteomes" id="UP000703269"/>
    </source>
</evidence>
<protein>
    <submittedName>
        <fullName evidence="2">Uncharacterized protein</fullName>
    </submittedName>
</protein>
<dbReference type="EMBL" id="BPQB01000015">
    <property type="protein sequence ID" value="GJE90061.1"/>
    <property type="molecule type" value="Genomic_DNA"/>
</dbReference>
<proteinExistence type="predicted"/>
<accession>A0A9P3G898</accession>
<comment type="caution">
    <text evidence="2">The sequence shown here is derived from an EMBL/GenBank/DDBJ whole genome shotgun (WGS) entry which is preliminary data.</text>
</comment>
<dbReference type="Proteomes" id="UP000703269">
    <property type="component" value="Unassembled WGS sequence"/>
</dbReference>
<dbReference type="AlphaFoldDB" id="A0A9P3G898"/>
<gene>
    <name evidence="2" type="ORF">PsYK624_061840</name>
</gene>
<name>A0A9P3G898_9APHY</name>
<evidence type="ECO:0000313" key="2">
    <source>
        <dbReference type="EMBL" id="GJE90061.1"/>
    </source>
</evidence>
<reference evidence="2 3" key="1">
    <citation type="submission" date="2021-08" db="EMBL/GenBank/DDBJ databases">
        <title>Draft Genome Sequence of Phanerochaete sordida strain YK-624.</title>
        <authorList>
            <person name="Mori T."/>
            <person name="Dohra H."/>
            <person name="Suzuki T."/>
            <person name="Kawagishi H."/>
            <person name="Hirai H."/>
        </authorList>
    </citation>
    <scope>NUCLEOTIDE SEQUENCE [LARGE SCALE GENOMIC DNA]</scope>
    <source>
        <strain evidence="2 3">YK-624</strain>
    </source>
</reference>
<evidence type="ECO:0000256" key="1">
    <source>
        <dbReference type="SAM" id="MobiDB-lite"/>
    </source>
</evidence>
<sequence>MLTTPTGAARRTRGHAQPPIARGAEQVALRLCGLPVDRLGSAKLLQLLGSATDELLQLALFY</sequence>
<keyword evidence="3" id="KW-1185">Reference proteome</keyword>